<evidence type="ECO:0000313" key="2">
    <source>
        <dbReference type="Proteomes" id="UP000887116"/>
    </source>
</evidence>
<keyword evidence="2" id="KW-1185">Reference proteome</keyword>
<comment type="caution">
    <text evidence="1">The sequence shown here is derived from an EMBL/GenBank/DDBJ whole genome shotgun (WGS) entry which is preliminary data.</text>
</comment>
<protein>
    <submittedName>
        <fullName evidence="1">Uncharacterized protein</fullName>
    </submittedName>
</protein>
<sequence length="68" mass="7695">MTGEMDRAKLSAAAWKIIANQRIGSVPVASGNILANDGPEIGFYVFSMLHLLTPRFRRQQFRFARKKD</sequence>
<dbReference type="Proteomes" id="UP000887116">
    <property type="component" value="Unassembled WGS sequence"/>
</dbReference>
<dbReference type="OrthoDB" id="10409910at2759"/>
<reference evidence="1" key="1">
    <citation type="submission" date="2020-07" db="EMBL/GenBank/DDBJ databases">
        <title>Multicomponent nature underlies the extraordinary mechanical properties of spider dragline silk.</title>
        <authorList>
            <person name="Kono N."/>
            <person name="Nakamura H."/>
            <person name="Mori M."/>
            <person name="Yoshida Y."/>
            <person name="Ohtoshi R."/>
            <person name="Malay A.D."/>
            <person name="Moran D.A.P."/>
            <person name="Tomita M."/>
            <person name="Numata K."/>
            <person name="Arakawa K."/>
        </authorList>
    </citation>
    <scope>NUCLEOTIDE SEQUENCE</scope>
</reference>
<evidence type="ECO:0000313" key="1">
    <source>
        <dbReference type="EMBL" id="GFR09303.1"/>
    </source>
</evidence>
<proteinExistence type="predicted"/>
<dbReference type="EMBL" id="BMAO01036247">
    <property type="protein sequence ID" value="GFR09303.1"/>
    <property type="molecule type" value="Genomic_DNA"/>
</dbReference>
<organism evidence="1 2">
    <name type="scientific">Trichonephila clavata</name>
    <name type="common">Joro spider</name>
    <name type="synonym">Nephila clavata</name>
    <dbReference type="NCBI Taxonomy" id="2740835"/>
    <lineage>
        <taxon>Eukaryota</taxon>
        <taxon>Metazoa</taxon>
        <taxon>Ecdysozoa</taxon>
        <taxon>Arthropoda</taxon>
        <taxon>Chelicerata</taxon>
        <taxon>Arachnida</taxon>
        <taxon>Araneae</taxon>
        <taxon>Araneomorphae</taxon>
        <taxon>Entelegynae</taxon>
        <taxon>Araneoidea</taxon>
        <taxon>Nephilidae</taxon>
        <taxon>Trichonephila</taxon>
    </lineage>
</organism>
<gene>
    <name evidence="1" type="ORF">TNCT_87001</name>
</gene>
<accession>A0A8X6GRY8</accession>
<dbReference type="AlphaFoldDB" id="A0A8X6GRY8"/>
<name>A0A8X6GRY8_TRICU</name>